<feature type="compositionally biased region" description="Basic and acidic residues" evidence="1">
    <location>
        <begin position="47"/>
        <end position="66"/>
    </location>
</feature>
<evidence type="ECO:0000256" key="1">
    <source>
        <dbReference type="SAM" id="MobiDB-lite"/>
    </source>
</evidence>
<feature type="compositionally biased region" description="Basic and acidic residues" evidence="1">
    <location>
        <begin position="1"/>
        <end position="26"/>
    </location>
</feature>
<evidence type="ECO:0000313" key="3">
    <source>
        <dbReference type="Proteomes" id="UP001586593"/>
    </source>
</evidence>
<keyword evidence="3" id="KW-1185">Reference proteome</keyword>
<protein>
    <recommendedName>
        <fullName evidence="4">Stress-induced protein</fullName>
    </recommendedName>
</protein>
<accession>A0ABR3WNV8</accession>
<gene>
    <name evidence="2" type="ORF">VTK73DRAFT_5433</name>
</gene>
<sequence length="66" mass="7140">MGKGKMDDAAAERIRKAKGDKNDFARRAAIAARQNREKESGGPGRKGGKESIGNKDVAKGQDQKRK</sequence>
<name>A0ABR3WNV8_9PEZI</name>
<feature type="region of interest" description="Disordered" evidence="1">
    <location>
        <begin position="1"/>
        <end position="66"/>
    </location>
</feature>
<evidence type="ECO:0008006" key="4">
    <source>
        <dbReference type="Google" id="ProtNLM"/>
    </source>
</evidence>
<dbReference type="Proteomes" id="UP001586593">
    <property type="component" value="Unassembled WGS sequence"/>
</dbReference>
<organism evidence="2 3">
    <name type="scientific">Phialemonium thermophilum</name>
    <dbReference type="NCBI Taxonomy" id="223376"/>
    <lineage>
        <taxon>Eukaryota</taxon>
        <taxon>Fungi</taxon>
        <taxon>Dikarya</taxon>
        <taxon>Ascomycota</taxon>
        <taxon>Pezizomycotina</taxon>
        <taxon>Sordariomycetes</taxon>
        <taxon>Sordariomycetidae</taxon>
        <taxon>Cephalothecales</taxon>
        <taxon>Cephalothecaceae</taxon>
        <taxon>Phialemonium</taxon>
    </lineage>
</organism>
<dbReference type="EMBL" id="JAZHXJ010000302">
    <property type="protein sequence ID" value="KAL1865250.1"/>
    <property type="molecule type" value="Genomic_DNA"/>
</dbReference>
<comment type="caution">
    <text evidence="2">The sequence shown here is derived from an EMBL/GenBank/DDBJ whole genome shotgun (WGS) entry which is preliminary data.</text>
</comment>
<reference evidence="2 3" key="1">
    <citation type="journal article" date="2024" name="Commun. Biol.">
        <title>Comparative genomic analysis of thermophilic fungi reveals convergent evolutionary adaptations and gene losses.</title>
        <authorList>
            <person name="Steindorff A.S."/>
            <person name="Aguilar-Pontes M.V."/>
            <person name="Robinson A.J."/>
            <person name="Andreopoulos B."/>
            <person name="LaButti K."/>
            <person name="Kuo A."/>
            <person name="Mondo S."/>
            <person name="Riley R."/>
            <person name="Otillar R."/>
            <person name="Haridas S."/>
            <person name="Lipzen A."/>
            <person name="Grimwood J."/>
            <person name="Schmutz J."/>
            <person name="Clum A."/>
            <person name="Reid I.D."/>
            <person name="Moisan M.C."/>
            <person name="Butler G."/>
            <person name="Nguyen T.T.M."/>
            <person name="Dewar K."/>
            <person name="Conant G."/>
            <person name="Drula E."/>
            <person name="Henrissat B."/>
            <person name="Hansel C."/>
            <person name="Singer S."/>
            <person name="Hutchinson M.I."/>
            <person name="de Vries R.P."/>
            <person name="Natvig D.O."/>
            <person name="Powell A.J."/>
            <person name="Tsang A."/>
            <person name="Grigoriev I.V."/>
        </authorList>
    </citation>
    <scope>NUCLEOTIDE SEQUENCE [LARGE SCALE GENOMIC DNA]</scope>
    <source>
        <strain evidence="2 3">ATCC 24622</strain>
    </source>
</reference>
<evidence type="ECO:0000313" key="2">
    <source>
        <dbReference type="EMBL" id="KAL1865250.1"/>
    </source>
</evidence>
<proteinExistence type="predicted"/>